<dbReference type="GO" id="GO:0046872">
    <property type="term" value="F:metal ion binding"/>
    <property type="evidence" value="ECO:0007669"/>
    <property type="project" value="UniProtKB-KW"/>
</dbReference>
<evidence type="ECO:0000256" key="1">
    <source>
        <dbReference type="ARBA" id="ARBA00022723"/>
    </source>
</evidence>
<comment type="caution">
    <text evidence="4">The sequence shown here is derived from an EMBL/GenBank/DDBJ whole genome shotgun (WGS) entry which is preliminary data.</text>
</comment>
<organism evidence="4 5">
    <name type="scientific">Candidatus Raymondbacteria bacterium RIFOXYD12_FULL_49_13</name>
    <dbReference type="NCBI Taxonomy" id="1817890"/>
    <lineage>
        <taxon>Bacteria</taxon>
        <taxon>Raymondiibacteriota</taxon>
    </lineage>
</organism>
<dbReference type="EMBL" id="MFYX01000103">
    <property type="protein sequence ID" value="OGK02701.1"/>
    <property type="molecule type" value="Genomic_DNA"/>
</dbReference>
<dbReference type="GO" id="GO:0051536">
    <property type="term" value="F:iron-sulfur cluster binding"/>
    <property type="evidence" value="ECO:0007669"/>
    <property type="project" value="UniProtKB-KW"/>
</dbReference>
<evidence type="ECO:0000256" key="2">
    <source>
        <dbReference type="ARBA" id="ARBA00023004"/>
    </source>
</evidence>
<keyword evidence="3" id="KW-0411">Iron-sulfur</keyword>
<protein>
    <recommendedName>
        <fullName evidence="6">Radical SAM core domain-containing protein</fullName>
    </recommendedName>
</protein>
<keyword evidence="1" id="KW-0479">Metal-binding</keyword>
<gene>
    <name evidence="4" type="ORF">A2519_09570</name>
</gene>
<dbReference type="PANTHER" id="PTHR43432">
    <property type="entry name" value="SLR0285 PROTEIN"/>
    <property type="match status" value="1"/>
</dbReference>
<proteinExistence type="predicted"/>
<sequence>MANQKMSGAYGTREWAEHTDNVILGCAHHCKYCYACTMAVMYGRVTAANWTNEVPRQGKTVKLFSSRAMIPSTHDITPQNISVVLPRILELLRAGNTLLIVSKPHLECVKELCARLSQYKDKVLFRFTVGSPDSDVLKFWEPNAPSCEERLEALKYAFGEGYQTSLSIEPMLDTLENIKVLISRAIPFITDAIWVGKPNALIPRLKINGAYDPDTAARVQQFEAWYSDDNIRAMYQEFKDNGKIKWKESIKRVVGIKIPTEKGLDM</sequence>
<evidence type="ECO:0000313" key="5">
    <source>
        <dbReference type="Proteomes" id="UP000179243"/>
    </source>
</evidence>
<dbReference type="InterPro" id="IPR040086">
    <property type="entry name" value="MJ0683-like"/>
</dbReference>
<evidence type="ECO:0000256" key="3">
    <source>
        <dbReference type="ARBA" id="ARBA00023014"/>
    </source>
</evidence>
<evidence type="ECO:0008006" key="6">
    <source>
        <dbReference type="Google" id="ProtNLM"/>
    </source>
</evidence>
<keyword evidence="2" id="KW-0408">Iron</keyword>
<reference evidence="4 5" key="1">
    <citation type="journal article" date="2016" name="Nat. Commun.">
        <title>Thousands of microbial genomes shed light on interconnected biogeochemical processes in an aquifer system.</title>
        <authorList>
            <person name="Anantharaman K."/>
            <person name="Brown C.T."/>
            <person name="Hug L.A."/>
            <person name="Sharon I."/>
            <person name="Castelle C.J."/>
            <person name="Probst A.J."/>
            <person name="Thomas B.C."/>
            <person name="Singh A."/>
            <person name="Wilkins M.J."/>
            <person name="Karaoz U."/>
            <person name="Brodie E.L."/>
            <person name="Williams K.H."/>
            <person name="Hubbard S.S."/>
            <person name="Banfield J.F."/>
        </authorList>
    </citation>
    <scope>NUCLEOTIDE SEQUENCE [LARGE SCALE GENOMIC DNA]</scope>
</reference>
<accession>A0A1F7F7U5</accession>
<dbReference type="PANTHER" id="PTHR43432:SF3">
    <property type="entry name" value="SLR0285 PROTEIN"/>
    <property type="match status" value="1"/>
</dbReference>
<evidence type="ECO:0000313" key="4">
    <source>
        <dbReference type="EMBL" id="OGK02701.1"/>
    </source>
</evidence>
<dbReference type="Gene3D" id="3.80.30.30">
    <property type="match status" value="1"/>
</dbReference>
<name>A0A1F7F7U5_UNCRA</name>
<dbReference type="Proteomes" id="UP000179243">
    <property type="component" value="Unassembled WGS sequence"/>
</dbReference>
<dbReference type="AlphaFoldDB" id="A0A1F7F7U5"/>